<evidence type="ECO:0000313" key="2">
    <source>
        <dbReference type="Proteomes" id="UP000178336"/>
    </source>
</evidence>
<reference evidence="1 2" key="1">
    <citation type="journal article" date="2016" name="Nat. Commun.">
        <title>Thousands of microbial genomes shed light on interconnected biogeochemical processes in an aquifer system.</title>
        <authorList>
            <person name="Anantharaman K."/>
            <person name="Brown C.T."/>
            <person name="Hug L.A."/>
            <person name="Sharon I."/>
            <person name="Castelle C.J."/>
            <person name="Probst A.J."/>
            <person name="Thomas B.C."/>
            <person name="Singh A."/>
            <person name="Wilkins M.J."/>
            <person name="Karaoz U."/>
            <person name="Brodie E.L."/>
            <person name="Williams K.H."/>
            <person name="Hubbard S.S."/>
            <person name="Banfield J.F."/>
        </authorList>
    </citation>
    <scope>NUCLEOTIDE SEQUENCE [LARGE SCALE GENOMIC DNA]</scope>
</reference>
<protein>
    <submittedName>
        <fullName evidence="1">Uncharacterized protein</fullName>
    </submittedName>
</protein>
<dbReference type="STRING" id="1797724.A3A48_03780"/>
<comment type="caution">
    <text evidence="1">The sequence shown here is derived from an EMBL/GenBank/DDBJ whole genome shotgun (WGS) entry which is preliminary data.</text>
</comment>
<gene>
    <name evidence="1" type="ORF">A3A48_03780</name>
</gene>
<name>A0A1F5GVL6_9BACT</name>
<accession>A0A1F5GVL6</accession>
<sequence length="79" mass="9185">MQERENIHEPLPSRQARQIDLRNHFKWSEEARETAHHAGDEEAEAEFSYRTDQILSASVPELISDPNPVLHKVLRISLN</sequence>
<proteinExistence type="predicted"/>
<dbReference type="EMBL" id="MFBN01000005">
    <property type="protein sequence ID" value="OGD95926.1"/>
    <property type="molecule type" value="Genomic_DNA"/>
</dbReference>
<dbReference type="Proteomes" id="UP000178336">
    <property type="component" value="Unassembled WGS sequence"/>
</dbReference>
<organism evidence="1 2">
    <name type="scientific">Candidatus Curtissbacteria bacterium RIFCSPLOWO2_01_FULL_37_9</name>
    <dbReference type="NCBI Taxonomy" id="1797724"/>
    <lineage>
        <taxon>Bacteria</taxon>
        <taxon>Candidatus Curtissiibacteriota</taxon>
    </lineage>
</organism>
<evidence type="ECO:0000313" key="1">
    <source>
        <dbReference type="EMBL" id="OGD95926.1"/>
    </source>
</evidence>
<dbReference type="AlphaFoldDB" id="A0A1F5GVL6"/>